<dbReference type="EMBL" id="VMNH01000013">
    <property type="protein sequence ID" value="TVO73501.1"/>
    <property type="molecule type" value="Genomic_DNA"/>
</dbReference>
<dbReference type="GO" id="GO:0008270">
    <property type="term" value="F:zinc ion binding"/>
    <property type="evidence" value="ECO:0007669"/>
    <property type="project" value="InterPro"/>
</dbReference>
<dbReference type="InterPro" id="IPR027268">
    <property type="entry name" value="Peptidase_M4/M1_CTD_sf"/>
</dbReference>
<protein>
    <submittedName>
        <fullName evidence="3">M1 family metallopeptidase</fullName>
    </submittedName>
</protein>
<keyword evidence="4" id="KW-1185">Reference proteome</keyword>
<dbReference type="GO" id="GO:0016020">
    <property type="term" value="C:membrane"/>
    <property type="evidence" value="ECO:0007669"/>
    <property type="project" value="TreeGrafter"/>
</dbReference>
<dbReference type="InterPro" id="IPR050344">
    <property type="entry name" value="Peptidase_M1_aminopeptidases"/>
</dbReference>
<dbReference type="GO" id="GO:0070006">
    <property type="term" value="F:metalloaminopeptidase activity"/>
    <property type="evidence" value="ECO:0007669"/>
    <property type="project" value="TreeGrafter"/>
</dbReference>
<dbReference type="GO" id="GO:0005615">
    <property type="term" value="C:extracellular space"/>
    <property type="evidence" value="ECO:0007669"/>
    <property type="project" value="TreeGrafter"/>
</dbReference>
<gene>
    <name evidence="3" type="ORF">FHP88_11520</name>
</gene>
<dbReference type="AlphaFoldDB" id="A0A557S816"/>
<dbReference type="PANTHER" id="PTHR11533:SF174">
    <property type="entry name" value="PUROMYCIN-SENSITIVE AMINOPEPTIDASE-RELATED"/>
    <property type="match status" value="1"/>
</dbReference>
<reference evidence="3 4" key="1">
    <citation type="submission" date="2019-07" db="EMBL/GenBank/DDBJ databases">
        <title>The pathways for chlorine oxyanion respiration interact through the shared metabolite chlorate.</title>
        <authorList>
            <person name="Barnum T.P."/>
            <person name="Cheng Y."/>
            <person name="Hill K.A."/>
            <person name="Lucas L.N."/>
            <person name="Carlson H.K."/>
            <person name="Coates J.D."/>
        </authorList>
    </citation>
    <scope>NUCLEOTIDE SEQUENCE [LARGE SCALE GENOMIC DNA]</scope>
    <source>
        <strain evidence="3 4">BK-1</strain>
    </source>
</reference>
<evidence type="ECO:0000313" key="4">
    <source>
        <dbReference type="Proteomes" id="UP000316649"/>
    </source>
</evidence>
<evidence type="ECO:0000256" key="1">
    <source>
        <dbReference type="SAM" id="MobiDB-lite"/>
    </source>
</evidence>
<dbReference type="InterPro" id="IPR014782">
    <property type="entry name" value="Peptidase_M1_dom"/>
</dbReference>
<name>A0A557S816_9GAMM</name>
<evidence type="ECO:0000259" key="2">
    <source>
        <dbReference type="Pfam" id="PF01433"/>
    </source>
</evidence>
<dbReference type="GO" id="GO:0043171">
    <property type="term" value="P:peptide catabolic process"/>
    <property type="evidence" value="ECO:0007669"/>
    <property type="project" value="TreeGrafter"/>
</dbReference>
<feature type="region of interest" description="Disordered" evidence="1">
    <location>
        <begin position="690"/>
        <end position="710"/>
    </location>
</feature>
<dbReference type="GO" id="GO:0005737">
    <property type="term" value="C:cytoplasm"/>
    <property type="evidence" value="ECO:0007669"/>
    <property type="project" value="TreeGrafter"/>
</dbReference>
<comment type="caution">
    <text evidence="3">The sequence shown here is derived from an EMBL/GenBank/DDBJ whole genome shotgun (WGS) entry which is preliminary data.</text>
</comment>
<evidence type="ECO:0000313" key="3">
    <source>
        <dbReference type="EMBL" id="TVO73501.1"/>
    </source>
</evidence>
<dbReference type="PANTHER" id="PTHR11533">
    <property type="entry name" value="PROTEASE M1 ZINC METALLOPROTEASE"/>
    <property type="match status" value="1"/>
</dbReference>
<dbReference type="SUPFAM" id="SSF55486">
    <property type="entry name" value="Metalloproteases ('zincins'), catalytic domain"/>
    <property type="match status" value="1"/>
</dbReference>
<dbReference type="GO" id="GO:0042277">
    <property type="term" value="F:peptide binding"/>
    <property type="evidence" value="ECO:0007669"/>
    <property type="project" value="TreeGrafter"/>
</dbReference>
<dbReference type="Proteomes" id="UP000316649">
    <property type="component" value="Unassembled WGS sequence"/>
</dbReference>
<dbReference type="Gene3D" id="1.10.390.10">
    <property type="entry name" value="Neutral Protease Domain 2"/>
    <property type="match status" value="1"/>
</dbReference>
<dbReference type="Pfam" id="PF01433">
    <property type="entry name" value="Peptidase_M1"/>
    <property type="match status" value="1"/>
</dbReference>
<proteinExistence type="predicted"/>
<accession>A0A557S816</accession>
<sequence>MLYSKSPRTTYNTQLIHTIRRYIALLLLFCSPVLSSTPHESLVHHNLQVEIHPESGDLIAIDTIHLVEDTRVISFLLHADLSVALIDDAGTLTKGALLQGSVPIRQYQVHFSTPSQKVTLKYAGTIAHALSAEGESSSLRQSTPGKISIQGVFLSATSYWYPQVADALISFKMQVKLPDGWRSVSQGRSLPGHNGWEEQQPQEEIYLIAAPYHYYNMAEGSTLAEVYLRDNNPTLAKRYLLATFDYLSQYEKLIGPYPYTKFALVENFWESGYGMPSFTLLGPRVIQLPFIIHTSYPHEILHNWWGNGVYTDIASGNWSEGLTTYLSDHLIKEQQGEGAKYRRNTLQNYANYVRAQDDFPLIHFRGNQGQISQSIGYGKTLMLFHMLRNEIGDELFIRGLQQFYKNYKFRKAGFAQIRESFESVSGQSLKPFFEQWLTRTGAPTLKLSKVNIIQAENRTKLSITVEQTQSESPYWLKIPLFVVGEGLNQTERHTLEMKNRKTTWVIDTATSPVSVSIDPLFDLFRRPDPSEIPSNLGQLFGSQKIMAILPSNDPGELKQAYQALVTQWQQRQPGLTYLWDNQINALPQQGHLWIIGARNRFADHFSHLVTNSEITQGASSLALTQTNAVHPNQTLGYIHSDSIEAIGGLAKKLPHYGRYSYALFNGNQPQITQRGEWEVGDSALSQRIQKNYPGPMGQIRDHSPLTDYTQ</sequence>
<feature type="domain" description="Peptidase M1 membrane alanine aminopeptidase" evidence="2">
    <location>
        <begin position="298"/>
        <end position="436"/>
    </location>
</feature>
<organism evidence="3 4">
    <name type="scientific">Sedimenticola selenatireducens</name>
    <dbReference type="NCBI Taxonomy" id="191960"/>
    <lineage>
        <taxon>Bacteria</taxon>
        <taxon>Pseudomonadati</taxon>
        <taxon>Pseudomonadota</taxon>
        <taxon>Gammaproteobacteria</taxon>
        <taxon>Chromatiales</taxon>
        <taxon>Sedimenticolaceae</taxon>
        <taxon>Sedimenticola</taxon>
    </lineage>
</organism>